<dbReference type="EMBL" id="CP006691">
    <property type="protein sequence ID" value="AGT74606.1"/>
    <property type="molecule type" value="Genomic_DNA"/>
</dbReference>
<gene>
    <name evidence="1" type="ORF">HPSA20_1395</name>
</gene>
<dbReference type="AlphaFoldDB" id="T1UB38"/>
<reference evidence="1 2" key="1">
    <citation type="journal article" date="2013" name="Genome Announc.">
        <title>Genome Sequences of Three hpAfrica2 Strains of Helicobacter pylori.</title>
        <authorList>
            <person name="Duncan S.S."/>
            <person name="Bertoli M.T."/>
            <person name="Kersulyte D."/>
            <person name="Valk P.L."/>
            <person name="Tamma S."/>
            <person name="Segal I."/>
            <person name="McClain M.S."/>
            <person name="Cover T.L."/>
            <person name="Berg D.E."/>
        </authorList>
    </citation>
    <scope>NUCLEOTIDE SEQUENCE [LARGE SCALE GENOMIC DNA]</scope>
    <source>
        <strain evidence="1">SouthAfrica20</strain>
    </source>
</reference>
<sequence length="37" mass="4228">MSGFCWSKKINSVLLCVVLLGVKNLIEPCMAKQDRRF</sequence>
<evidence type="ECO:0000313" key="2">
    <source>
        <dbReference type="Proteomes" id="UP000015920"/>
    </source>
</evidence>
<proteinExistence type="predicted"/>
<name>T1UB38_HELPX</name>
<accession>T1UB38</accession>
<protein>
    <submittedName>
        <fullName evidence="1">Uncharacterized protein</fullName>
    </submittedName>
</protein>
<dbReference type="KEGG" id="hpys:HPSA20_1395"/>
<dbReference type="PATRIC" id="fig|1352356.3.peg.1358"/>
<evidence type="ECO:0000313" key="1">
    <source>
        <dbReference type="EMBL" id="AGT74606.1"/>
    </source>
</evidence>
<organism evidence="1 2">
    <name type="scientific">Helicobacter pylori SouthAfrica20</name>
    <dbReference type="NCBI Taxonomy" id="1352356"/>
    <lineage>
        <taxon>Bacteria</taxon>
        <taxon>Pseudomonadati</taxon>
        <taxon>Campylobacterota</taxon>
        <taxon>Epsilonproteobacteria</taxon>
        <taxon>Campylobacterales</taxon>
        <taxon>Helicobacteraceae</taxon>
        <taxon>Helicobacter</taxon>
    </lineage>
</organism>
<dbReference type="HOGENOM" id="CLU_3344518_0_0_7"/>
<dbReference type="Proteomes" id="UP000015920">
    <property type="component" value="Chromosome"/>
</dbReference>